<evidence type="ECO:0008006" key="4">
    <source>
        <dbReference type="Google" id="ProtNLM"/>
    </source>
</evidence>
<organism evidence="2 3">
    <name type="scientific">Holdemania filiformis</name>
    <dbReference type="NCBI Taxonomy" id="61171"/>
    <lineage>
        <taxon>Bacteria</taxon>
        <taxon>Bacillati</taxon>
        <taxon>Bacillota</taxon>
        <taxon>Erysipelotrichia</taxon>
        <taxon>Erysipelotrichales</taxon>
        <taxon>Erysipelotrichaceae</taxon>
        <taxon>Holdemania</taxon>
    </lineage>
</organism>
<feature type="non-terminal residue" evidence="2">
    <location>
        <position position="1027"/>
    </location>
</feature>
<comment type="subcellular location">
    <subcellularLocation>
        <location evidence="1">Cell envelope</location>
    </subcellularLocation>
</comment>
<name>A0A412FEX3_9FIRM</name>
<reference evidence="2 3" key="1">
    <citation type="submission" date="2018-08" db="EMBL/GenBank/DDBJ databases">
        <title>A genome reference for cultivated species of the human gut microbiota.</title>
        <authorList>
            <person name="Zou Y."/>
            <person name="Xue W."/>
            <person name="Luo G."/>
        </authorList>
    </citation>
    <scope>NUCLEOTIDE SEQUENCE [LARGE SCALE GENOMIC DNA]</scope>
    <source>
        <strain evidence="2 3">AF24-29</strain>
    </source>
</reference>
<dbReference type="RefSeq" id="WP_147336722.1">
    <property type="nucleotide sequence ID" value="NZ_CABJCV010000040.1"/>
</dbReference>
<dbReference type="EMBL" id="QRUP01000040">
    <property type="protein sequence ID" value="RGR66659.1"/>
    <property type="molecule type" value="Genomic_DNA"/>
</dbReference>
<dbReference type="GeneID" id="83017192"/>
<dbReference type="InterPro" id="IPR042229">
    <property type="entry name" value="Listeria/Bacterioides_rpt_sf"/>
</dbReference>
<gene>
    <name evidence="2" type="ORF">DWY25_17515</name>
</gene>
<evidence type="ECO:0000313" key="2">
    <source>
        <dbReference type="EMBL" id="RGR66659.1"/>
    </source>
</evidence>
<feature type="non-terminal residue" evidence="2">
    <location>
        <position position="1"/>
    </location>
</feature>
<protein>
    <recommendedName>
        <fullName evidence="4">Bacterial repeat domain-containing protein</fullName>
    </recommendedName>
</protein>
<accession>A0A412FEX3</accession>
<sequence length="1027" mass="115745">MAVSLWFFLIFLICHSPVEIIDLSDEDFVNNIYVAENCEFVREGIKLVTTEKSISKESFDDEGQANIVFNYEIADGYELIMPKINTRSIYVGELTEDNPGIIPTEDKLVVTVKFSYETGAMALNSYTFETTRNENNEFLVDYEIPAIEGYTAELLDESNFQFTDNHITGVFAEKGNLSAEIIYKANPINYTVKHFFENDNGEYLENKELAETKLGNFGELTDAQSLSVAGYTPQSIIQTLINKEDTVVEIKYDLNVYSLTYQTNGGSYVPRQTGKYMSEITIASGSTLAGYTFEGWYTNPEFEGDSVSGNLVLTDNVTLYAKWSASSVNYNIVYLVENANDDGYSLLSTGQGTARTGSSVTVTSQQAKPSWGSLPSKAFRFERATNEIVKADGSSVVTVYYSRNEYTITIKGNRNTTYGTIKAKYGSNIADEWLSITKSHTENGTYAWEDNKGNPKLAVLDIMPSEDRTYTRTRNTSYKEETIHYYLEGYAKGNQRNFDGKTFGEYTSVDVRYNYFTESEEFFDIDGYDQYKATDSRGKNVNFGSSSNISSGDYYFYYTRAEYTLSLINVNDRIDYKVPYTEDISDKLVEPKNKPTNDSVFEGWYIDQGLTEKFTETTMPKGLVLYAKWSAPSYDVKFVSDGVVVETRPVISGKTVDMINAPENPGYDFDGWFVDEECTQLYDFAEPVKESKVLYAGWSKRQMADYVVKYVTETGEQVAESKYGSGKVETTIVEKAVKPEGKFAEYTVDAPSKSIVLSTNSNENVITFTYYATAELTYDVIYTYEGKIIYSVVDNISDVNRIKVYPVLASEIEALQGYSINESFKWADLYYGQDNIIEFTLNVSNFEIDYKNVEDVTWKNGDLVNPNPESYSIKDISDGKVITLVNPEKRGYSFTGWTLTKGTNPDATHDPMNTVISEGSYGNLEFTANFVIDESQTKELNYTVKHVIGEEVQETLTETQKVQVLQPDTLTRNTELEADRGYKGYKKSTVTYENGEAVEGETIANGAVIVVNYDVDAEQTKDLSYTV</sequence>
<dbReference type="Proteomes" id="UP000284178">
    <property type="component" value="Unassembled WGS sequence"/>
</dbReference>
<dbReference type="GO" id="GO:0030313">
    <property type="term" value="C:cell envelope"/>
    <property type="evidence" value="ECO:0007669"/>
    <property type="project" value="UniProtKB-SubCell"/>
</dbReference>
<dbReference type="NCBIfam" id="TIGR02543">
    <property type="entry name" value="List_Bact_rpt"/>
    <property type="match status" value="2"/>
</dbReference>
<dbReference type="Gene3D" id="2.60.40.4270">
    <property type="entry name" value="Listeria-Bacteroides repeat domain"/>
    <property type="match status" value="3"/>
</dbReference>
<dbReference type="InterPro" id="IPR013378">
    <property type="entry name" value="InlB-like_B-rpt"/>
</dbReference>
<evidence type="ECO:0000256" key="1">
    <source>
        <dbReference type="ARBA" id="ARBA00004196"/>
    </source>
</evidence>
<proteinExistence type="predicted"/>
<keyword evidence="3" id="KW-1185">Reference proteome</keyword>
<dbReference type="Pfam" id="PF09479">
    <property type="entry name" value="Flg_new"/>
    <property type="match status" value="4"/>
</dbReference>
<evidence type="ECO:0000313" key="3">
    <source>
        <dbReference type="Proteomes" id="UP000284178"/>
    </source>
</evidence>
<dbReference type="AlphaFoldDB" id="A0A412FEX3"/>
<comment type="caution">
    <text evidence="2">The sequence shown here is derived from an EMBL/GenBank/DDBJ whole genome shotgun (WGS) entry which is preliminary data.</text>
</comment>